<keyword evidence="1" id="KW-0472">Membrane</keyword>
<organism evidence="2 3">
    <name type="scientific">Mycoplasmopsis arginini</name>
    <name type="common">Mycoplasma arginini</name>
    <dbReference type="NCBI Taxonomy" id="2094"/>
    <lineage>
        <taxon>Bacteria</taxon>
        <taxon>Bacillati</taxon>
        <taxon>Mycoplasmatota</taxon>
        <taxon>Mycoplasmoidales</taxon>
        <taxon>Metamycoplasmataceae</taxon>
        <taxon>Mycoplasmopsis</taxon>
    </lineage>
</organism>
<evidence type="ECO:0000256" key="1">
    <source>
        <dbReference type="SAM" id="Phobius"/>
    </source>
</evidence>
<evidence type="ECO:0000313" key="3">
    <source>
        <dbReference type="Proteomes" id="UP001162175"/>
    </source>
</evidence>
<dbReference type="Proteomes" id="UP001162175">
    <property type="component" value="Unassembled WGS sequence"/>
</dbReference>
<proteinExistence type="predicted"/>
<dbReference type="AlphaFoldDB" id="A0AA43QWA8"/>
<name>A0AA43QWA8_MYCAR</name>
<keyword evidence="1" id="KW-0812">Transmembrane</keyword>
<evidence type="ECO:0000313" key="2">
    <source>
        <dbReference type="EMBL" id="MDI3349367.1"/>
    </source>
</evidence>
<feature type="transmembrane region" description="Helical" evidence="1">
    <location>
        <begin position="145"/>
        <end position="167"/>
    </location>
</feature>
<evidence type="ECO:0008006" key="4">
    <source>
        <dbReference type="Google" id="ProtNLM"/>
    </source>
</evidence>
<keyword evidence="1" id="KW-1133">Transmembrane helix</keyword>
<gene>
    <name evidence="2" type="ORF">DCBHLPFO_00485</name>
</gene>
<dbReference type="RefSeq" id="WP_004414527.1">
    <property type="nucleotide sequence ID" value="NZ_JAPFAR010000002.1"/>
</dbReference>
<dbReference type="EMBL" id="JAPFAR010000002">
    <property type="protein sequence ID" value="MDI3349367.1"/>
    <property type="molecule type" value="Genomic_DNA"/>
</dbReference>
<protein>
    <recommendedName>
        <fullName evidence="4">DUF3899 domain-containing protein</fullName>
    </recommendedName>
</protein>
<reference evidence="2" key="1">
    <citation type="submission" date="2022-11" db="EMBL/GenBank/DDBJ databases">
        <title>Draft genome of Mycoplasma arginini isolated from fly.</title>
        <authorList>
            <person name="Severgnini M."/>
            <person name="Gioia G."/>
            <person name="Cremonesi P."/>
            <person name="Moroni P."/>
            <person name="Addis M.F."/>
            <person name="Castiglioni B."/>
        </authorList>
    </citation>
    <scope>NUCLEOTIDE SEQUENCE</scope>
    <source>
        <strain evidence="2">QMP CG1-1632</strain>
    </source>
</reference>
<accession>A0AA43QWA8</accession>
<sequence length="168" mass="19467">MRNNLKKKPKLKSNNYWSRSWSKGNIAYFFISLILMSLLIFLTGYFKKQDSKVMTWSNAITVGCVLFIAIPIFVILIKKGFGKGLAFYFINIYHNHRISSRAKAKYTPSMNQFEKDKILNRERNLYNKEQNDKQKNKYLTESTNLASFLIIGISSLVLIVGLLSLHLS</sequence>
<feature type="transmembrane region" description="Helical" evidence="1">
    <location>
        <begin position="58"/>
        <end position="77"/>
    </location>
</feature>
<feature type="transmembrane region" description="Helical" evidence="1">
    <location>
        <begin position="26"/>
        <end position="46"/>
    </location>
</feature>
<comment type="caution">
    <text evidence="2">The sequence shown here is derived from an EMBL/GenBank/DDBJ whole genome shotgun (WGS) entry which is preliminary data.</text>
</comment>